<name>A0A383EF34_9ZZZZ</name>
<dbReference type="Pfam" id="PF18317">
    <property type="entry name" value="SDH_C"/>
    <property type="match status" value="1"/>
</dbReference>
<gene>
    <name evidence="2" type="ORF">METZ01_LOCUS508311</name>
</gene>
<feature type="non-terminal residue" evidence="2">
    <location>
        <position position="1"/>
    </location>
</feature>
<feature type="domain" description="SDH C-terminal" evidence="1">
    <location>
        <begin position="24"/>
        <end position="42"/>
    </location>
</feature>
<accession>A0A383EF34</accession>
<dbReference type="EMBL" id="UINC01225404">
    <property type="protein sequence ID" value="SVE55457.1"/>
    <property type="molecule type" value="Genomic_DNA"/>
</dbReference>
<dbReference type="AlphaFoldDB" id="A0A383EF34"/>
<organism evidence="2">
    <name type="scientific">marine metagenome</name>
    <dbReference type="NCBI Taxonomy" id="408172"/>
    <lineage>
        <taxon>unclassified sequences</taxon>
        <taxon>metagenomes</taxon>
        <taxon>ecological metagenomes</taxon>
    </lineage>
</organism>
<sequence length="57" mass="6579">LIYSPKLTKFLSEAKERNVGYQNGIKMLIEQAAESFRTWHNILPKNSDVLMNKLEGL</sequence>
<evidence type="ECO:0000313" key="2">
    <source>
        <dbReference type="EMBL" id="SVE55457.1"/>
    </source>
</evidence>
<protein>
    <recommendedName>
        <fullName evidence="1">SDH C-terminal domain-containing protein</fullName>
    </recommendedName>
</protein>
<dbReference type="InterPro" id="IPR041121">
    <property type="entry name" value="SDH_C"/>
</dbReference>
<evidence type="ECO:0000259" key="1">
    <source>
        <dbReference type="Pfam" id="PF18317"/>
    </source>
</evidence>
<reference evidence="2" key="1">
    <citation type="submission" date="2018-05" db="EMBL/GenBank/DDBJ databases">
        <authorList>
            <person name="Lanie J.A."/>
            <person name="Ng W.-L."/>
            <person name="Kazmierczak K.M."/>
            <person name="Andrzejewski T.M."/>
            <person name="Davidsen T.M."/>
            <person name="Wayne K.J."/>
            <person name="Tettelin H."/>
            <person name="Glass J.I."/>
            <person name="Rusch D."/>
            <person name="Podicherti R."/>
            <person name="Tsui H.-C.T."/>
            <person name="Winkler M.E."/>
        </authorList>
    </citation>
    <scope>NUCLEOTIDE SEQUENCE</scope>
</reference>
<dbReference type="Gene3D" id="3.40.50.720">
    <property type="entry name" value="NAD(P)-binding Rossmann-like Domain"/>
    <property type="match status" value="1"/>
</dbReference>
<proteinExistence type="predicted"/>
<dbReference type="SUPFAM" id="SSF51735">
    <property type="entry name" value="NAD(P)-binding Rossmann-fold domains"/>
    <property type="match status" value="1"/>
</dbReference>
<dbReference type="InterPro" id="IPR036291">
    <property type="entry name" value="NAD(P)-bd_dom_sf"/>
</dbReference>